<dbReference type="EMBL" id="RRCN01000002">
    <property type="protein sequence ID" value="RRJ54630.1"/>
    <property type="molecule type" value="Genomic_DNA"/>
</dbReference>
<organism evidence="1 2">
    <name type="scientific">Paenibacillus oralis</name>
    <dbReference type="NCBI Taxonomy" id="2490856"/>
    <lineage>
        <taxon>Bacteria</taxon>
        <taxon>Bacillati</taxon>
        <taxon>Bacillota</taxon>
        <taxon>Bacilli</taxon>
        <taxon>Bacillales</taxon>
        <taxon>Paenibacillaceae</taxon>
        <taxon>Paenibacillus</taxon>
    </lineage>
</organism>
<keyword evidence="2" id="KW-1185">Reference proteome</keyword>
<evidence type="ECO:0000313" key="2">
    <source>
        <dbReference type="Proteomes" id="UP000267017"/>
    </source>
</evidence>
<reference evidence="1 2" key="1">
    <citation type="submission" date="2018-11" db="EMBL/GenBank/DDBJ databases">
        <title>Genome sequencing of Paenibacillus sp. KCOM 3021 (= ChDC PVNT-B20).</title>
        <authorList>
            <person name="Kook J.-K."/>
            <person name="Park S.-N."/>
            <person name="Lim Y.K."/>
        </authorList>
    </citation>
    <scope>NUCLEOTIDE SEQUENCE [LARGE SCALE GENOMIC DNA]</scope>
    <source>
        <strain evidence="1 2">KCOM 3021</strain>
    </source>
</reference>
<proteinExistence type="predicted"/>
<sequence length="154" mass="18749">MPKIHCRTTGEIWECDRLKPLQNVISVRIVETTEAQNRDDFEIIEATEDQKQKLNHHIGRCLRFSKQFYENELRYVFCEDWFIYAKDRCGKLYFINTELWHNWADLSEEQQDDEKAVEKYMLPIARKNWNSLRWIRADENHFSEVSFLLLRYPA</sequence>
<dbReference type="Proteomes" id="UP000267017">
    <property type="component" value="Unassembled WGS sequence"/>
</dbReference>
<comment type="caution">
    <text evidence="1">The sequence shown here is derived from an EMBL/GenBank/DDBJ whole genome shotgun (WGS) entry which is preliminary data.</text>
</comment>
<evidence type="ECO:0000313" key="1">
    <source>
        <dbReference type="EMBL" id="RRJ54630.1"/>
    </source>
</evidence>
<accession>A0A3P3T9E8</accession>
<gene>
    <name evidence="1" type="ORF">EHV15_34095</name>
</gene>
<dbReference type="AlphaFoldDB" id="A0A3P3T9E8"/>
<name>A0A3P3T9E8_9BACL</name>
<dbReference type="RefSeq" id="WP_128635717.1">
    <property type="nucleotide sequence ID" value="NZ_RRCN01000002.1"/>
</dbReference>
<protein>
    <submittedName>
        <fullName evidence="1">Uncharacterized protein</fullName>
    </submittedName>
</protein>